<proteinExistence type="predicted"/>
<sequence length="148" mass="16476">MADLKKEDINLDKLTNLLNDFCVDCDLNAAKQCKEATCLVGFAKKVVRFASQKGVLDIPGASKLIPTGDFKPYYQEAVARTIAESCKQCKECRDNHSKDCVISLVRTAMENAIIQEQVEYPGSVILYLSKVKQQSEELATQIATNLRK</sequence>
<dbReference type="AlphaFoldDB" id="A0AAW7ZA90"/>
<comment type="caution">
    <text evidence="1">The sequence shown here is derived from an EMBL/GenBank/DDBJ whole genome shotgun (WGS) entry which is preliminary data.</text>
</comment>
<name>A0AAW7ZA90_9FIRM</name>
<dbReference type="Proteomes" id="UP001172911">
    <property type="component" value="Unassembled WGS sequence"/>
</dbReference>
<dbReference type="RefSeq" id="WP_304540772.1">
    <property type="nucleotide sequence ID" value="NZ_JARPTC010000002.1"/>
</dbReference>
<evidence type="ECO:0000313" key="2">
    <source>
        <dbReference type="Proteomes" id="UP001172911"/>
    </source>
</evidence>
<protein>
    <submittedName>
        <fullName evidence="1">Uncharacterized protein</fullName>
    </submittedName>
</protein>
<dbReference type="EMBL" id="JARPTC010000002">
    <property type="protein sequence ID" value="MDO7786014.1"/>
    <property type="molecule type" value="Genomic_DNA"/>
</dbReference>
<reference evidence="1" key="1">
    <citation type="journal article" date="2023" name="J. Hazard. Mater.">
        <title>Anaerobic biodegradation of pyrene and benzo[a]pyrene by a new sulfate-reducing Desulforamulus aquiferis strain DSA.</title>
        <authorList>
            <person name="Zhang Z."/>
            <person name="Sun J."/>
            <person name="Gong X."/>
            <person name="Wang C."/>
            <person name="Wang H."/>
        </authorList>
    </citation>
    <scope>NUCLEOTIDE SEQUENCE</scope>
    <source>
        <strain evidence="1">DSA</strain>
    </source>
</reference>
<keyword evidence="2" id="KW-1185">Reference proteome</keyword>
<organism evidence="1 2">
    <name type="scientific">Desulforamulus aquiferis</name>
    <dbReference type="NCBI Taxonomy" id="1397668"/>
    <lineage>
        <taxon>Bacteria</taxon>
        <taxon>Bacillati</taxon>
        <taxon>Bacillota</taxon>
        <taxon>Clostridia</taxon>
        <taxon>Eubacteriales</taxon>
        <taxon>Peptococcaceae</taxon>
        <taxon>Desulforamulus</taxon>
    </lineage>
</organism>
<reference evidence="1" key="2">
    <citation type="submission" date="2023-03" db="EMBL/GenBank/DDBJ databases">
        <authorList>
            <person name="Zhang Z."/>
        </authorList>
    </citation>
    <scope>NUCLEOTIDE SEQUENCE</scope>
    <source>
        <strain evidence="1">DSA</strain>
    </source>
</reference>
<accession>A0AAW7ZA90</accession>
<gene>
    <name evidence="1" type="ORF">P6N53_02100</name>
</gene>
<evidence type="ECO:0000313" key="1">
    <source>
        <dbReference type="EMBL" id="MDO7786014.1"/>
    </source>
</evidence>